<dbReference type="GO" id="GO:0003676">
    <property type="term" value="F:nucleic acid binding"/>
    <property type="evidence" value="ECO:0007669"/>
    <property type="project" value="InterPro"/>
</dbReference>
<dbReference type="EMBL" id="CAXKWB010004516">
    <property type="protein sequence ID" value="CAL4073931.1"/>
    <property type="molecule type" value="Genomic_DNA"/>
</dbReference>
<feature type="compositionally biased region" description="Basic and acidic residues" evidence="1">
    <location>
        <begin position="583"/>
        <end position="599"/>
    </location>
</feature>
<dbReference type="InterPro" id="IPR040341">
    <property type="entry name" value="GPATCH3"/>
</dbReference>
<dbReference type="PANTHER" id="PTHR14390:SF2">
    <property type="entry name" value="G PATCH DOMAIN-CONTAINING PROTEIN 3"/>
    <property type="match status" value="1"/>
</dbReference>
<comment type="caution">
    <text evidence="3">The sequence shown here is derived from an EMBL/GenBank/DDBJ whole genome shotgun (WGS) entry which is preliminary data.</text>
</comment>
<dbReference type="Pfam" id="PF01585">
    <property type="entry name" value="G-patch"/>
    <property type="match status" value="1"/>
</dbReference>
<dbReference type="GO" id="GO:0045893">
    <property type="term" value="P:positive regulation of DNA-templated transcription"/>
    <property type="evidence" value="ECO:0007669"/>
    <property type="project" value="TreeGrafter"/>
</dbReference>
<feature type="domain" description="G-patch" evidence="2">
    <location>
        <begin position="480"/>
        <end position="528"/>
    </location>
</feature>
<dbReference type="Proteomes" id="UP001497623">
    <property type="component" value="Unassembled WGS sequence"/>
</dbReference>
<evidence type="ECO:0000256" key="1">
    <source>
        <dbReference type="SAM" id="MobiDB-lite"/>
    </source>
</evidence>
<dbReference type="GO" id="GO:0039536">
    <property type="term" value="P:negative regulation of RIG-I signaling pathway"/>
    <property type="evidence" value="ECO:0007669"/>
    <property type="project" value="InterPro"/>
</dbReference>
<dbReference type="GO" id="GO:0032480">
    <property type="term" value="P:negative regulation of type I interferon production"/>
    <property type="evidence" value="ECO:0007669"/>
    <property type="project" value="InterPro"/>
</dbReference>
<evidence type="ECO:0000313" key="4">
    <source>
        <dbReference type="Proteomes" id="UP001497623"/>
    </source>
</evidence>
<feature type="compositionally biased region" description="Basic and acidic residues" evidence="1">
    <location>
        <begin position="549"/>
        <end position="561"/>
    </location>
</feature>
<feature type="non-terminal residue" evidence="3">
    <location>
        <position position="617"/>
    </location>
</feature>
<accession>A0AAV2QA74</accession>
<evidence type="ECO:0000259" key="2">
    <source>
        <dbReference type="PROSITE" id="PS50174"/>
    </source>
</evidence>
<feature type="compositionally biased region" description="Polar residues" evidence="1">
    <location>
        <begin position="567"/>
        <end position="577"/>
    </location>
</feature>
<feature type="region of interest" description="Disordered" evidence="1">
    <location>
        <begin position="549"/>
        <end position="617"/>
    </location>
</feature>
<dbReference type="InterPro" id="IPR000467">
    <property type="entry name" value="G_patch_dom"/>
</dbReference>
<dbReference type="PROSITE" id="PS50174">
    <property type="entry name" value="G_PATCH"/>
    <property type="match status" value="1"/>
</dbReference>
<organism evidence="3 4">
    <name type="scientific">Meganyctiphanes norvegica</name>
    <name type="common">Northern krill</name>
    <name type="synonym">Thysanopoda norvegica</name>
    <dbReference type="NCBI Taxonomy" id="48144"/>
    <lineage>
        <taxon>Eukaryota</taxon>
        <taxon>Metazoa</taxon>
        <taxon>Ecdysozoa</taxon>
        <taxon>Arthropoda</taxon>
        <taxon>Crustacea</taxon>
        <taxon>Multicrustacea</taxon>
        <taxon>Malacostraca</taxon>
        <taxon>Eumalacostraca</taxon>
        <taxon>Eucarida</taxon>
        <taxon>Euphausiacea</taxon>
        <taxon>Euphausiidae</taxon>
        <taxon>Meganyctiphanes</taxon>
    </lineage>
</organism>
<proteinExistence type="predicted"/>
<dbReference type="SMART" id="SM00443">
    <property type="entry name" value="G_patch"/>
    <property type="match status" value="1"/>
</dbReference>
<evidence type="ECO:0000313" key="3">
    <source>
        <dbReference type="EMBL" id="CAL4073931.1"/>
    </source>
</evidence>
<feature type="region of interest" description="Disordered" evidence="1">
    <location>
        <begin position="315"/>
        <end position="344"/>
    </location>
</feature>
<keyword evidence="4" id="KW-1185">Reference proteome</keyword>
<feature type="compositionally biased region" description="Basic residues" evidence="1">
    <location>
        <begin position="320"/>
        <end position="333"/>
    </location>
</feature>
<reference evidence="3 4" key="1">
    <citation type="submission" date="2024-05" db="EMBL/GenBank/DDBJ databases">
        <authorList>
            <person name="Wallberg A."/>
        </authorList>
    </citation>
    <scope>NUCLEOTIDE SEQUENCE [LARGE SCALE GENOMIC DNA]</scope>
</reference>
<sequence length="617" mass="70640">MQFLVENIPQSFRTHEIRNFFYDFIEKGAFKCFHFRHRPEKQFRKYISEGSILSTLENKYISTNDPAEKQGDNPDMENNTNSLIPLLPKSKSHWISSGLGGLSSLITQSKAKAYVETQNKLSVLSNIEDTNKQVSENKNLNKSSEEALKEGYISNTNCCVLEVKPGFESKFMDLYNTKHWIDKNGDLSHTKCVISKLNIEDHPDISLSVSRDSSEFFITSSKIATMIEFLCPSSMPEGNVGTPTSFFRDQIKSCKLPASIISKLGLEFRRSKGKKRFGQVPFDYGTEVCAGKRRNNEGHVVFTAKGHLIPSSANFERNSKKQTRKSSIKKKRPHIELEEEAEEGAELEEWERYETFHDNVTTQERAKERVYEEEIEVLWEKGGSGLNFYTDAQYWREQEGDFDEKTADEWDVDMSGYYEEGAGDFDARTSLSMLESNQLRSGRNISVFKKPLQVEEKHKKKKKIQGPTMPPVIGVFESHTRGFGRRMMESQGWTDGQGLGRKGKGMPYALGNDGQHPQDKMGFGYHGEKWSGFERRKNPIGLLSLLKSESEKRHEETERATRLIVNPDQQQHSQRIKISTVFDDPKKEDPPTPHLRSAEPTKLSHRPNIVFVRSSQE</sequence>
<protein>
    <recommendedName>
        <fullName evidence="2">G-patch domain-containing protein</fullName>
    </recommendedName>
</protein>
<dbReference type="AlphaFoldDB" id="A0AAV2QA74"/>
<dbReference type="PANTHER" id="PTHR14390">
    <property type="entry name" value="G PATCH DOMAIN CONTAINING PROTEIN 3"/>
    <property type="match status" value="1"/>
</dbReference>
<gene>
    <name evidence="3" type="ORF">MNOR_LOCUS9363</name>
</gene>
<name>A0AAV2QA74_MEGNR</name>